<dbReference type="EMBL" id="MSIF01000004">
    <property type="protein sequence ID" value="OLF11456.1"/>
    <property type="molecule type" value="Genomic_DNA"/>
</dbReference>
<gene>
    <name evidence="3" type="ORF">BLA60_10800</name>
</gene>
<comment type="caution">
    <text evidence="3">The sequence shown here is derived from an EMBL/GenBank/DDBJ whole genome shotgun (WGS) entry which is preliminary data.</text>
</comment>
<dbReference type="Gene3D" id="1.10.260.40">
    <property type="entry name" value="lambda repressor-like DNA-binding domains"/>
    <property type="match status" value="1"/>
</dbReference>
<dbReference type="GO" id="GO:0003700">
    <property type="term" value="F:DNA-binding transcription factor activity"/>
    <property type="evidence" value="ECO:0007669"/>
    <property type="project" value="TreeGrafter"/>
</dbReference>
<dbReference type="PANTHER" id="PTHR46797:SF1">
    <property type="entry name" value="METHYLPHOSPHONATE SYNTHASE"/>
    <property type="match status" value="1"/>
</dbReference>
<evidence type="ECO:0000313" key="4">
    <source>
        <dbReference type="Proteomes" id="UP000185696"/>
    </source>
</evidence>
<dbReference type="CDD" id="cd00093">
    <property type="entry name" value="HTH_XRE"/>
    <property type="match status" value="1"/>
</dbReference>
<dbReference type="SUPFAM" id="SSF47413">
    <property type="entry name" value="lambda repressor-like DNA-binding domains"/>
    <property type="match status" value="1"/>
</dbReference>
<dbReference type="AlphaFoldDB" id="A0A7Z0WPZ5"/>
<proteinExistence type="predicted"/>
<dbReference type="Pfam" id="PF13560">
    <property type="entry name" value="HTH_31"/>
    <property type="match status" value="1"/>
</dbReference>
<organism evidence="3 4">
    <name type="scientific">Actinophytocola xinjiangensis</name>
    <dbReference type="NCBI Taxonomy" id="485602"/>
    <lineage>
        <taxon>Bacteria</taxon>
        <taxon>Bacillati</taxon>
        <taxon>Actinomycetota</taxon>
        <taxon>Actinomycetes</taxon>
        <taxon>Pseudonocardiales</taxon>
        <taxon>Pseudonocardiaceae</taxon>
    </lineage>
</organism>
<dbReference type="Pfam" id="PF19054">
    <property type="entry name" value="DUF5753"/>
    <property type="match status" value="1"/>
</dbReference>
<evidence type="ECO:0000256" key="1">
    <source>
        <dbReference type="ARBA" id="ARBA00023125"/>
    </source>
</evidence>
<protein>
    <recommendedName>
        <fullName evidence="2">HTH cro/C1-type domain-containing protein</fullName>
    </recommendedName>
</protein>
<evidence type="ECO:0000259" key="2">
    <source>
        <dbReference type="PROSITE" id="PS50943"/>
    </source>
</evidence>
<dbReference type="Proteomes" id="UP000185696">
    <property type="component" value="Unassembled WGS sequence"/>
</dbReference>
<feature type="domain" description="HTH cro/C1-type" evidence="2">
    <location>
        <begin position="18"/>
        <end position="72"/>
    </location>
</feature>
<keyword evidence="1" id="KW-0238">DNA-binding</keyword>
<accession>A0A7Z0WPZ5</accession>
<dbReference type="PANTHER" id="PTHR46797">
    <property type="entry name" value="HTH-TYPE TRANSCRIPTIONAL REGULATOR"/>
    <property type="match status" value="1"/>
</dbReference>
<dbReference type="GO" id="GO:0003677">
    <property type="term" value="F:DNA binding"/>
    <property type="evidence" value="ECO:0007669"/>
    <property type="project" value="UniProtKB-KW"/>
</dbReference>
<dbReference type="InterPro" id="IPR050807">
    <property type="entry name" value="TransReg_Diox_bact_type"/>
</dbReference>
<dbReference type="InterPro" id="IPR001387">
    <property type="entry name" value="Cro/C1-type_HTH"/>
</dbReference>
<reference evidence="3 4" key="1">
    <citation type="submission" date="2016-12" db="EMBL/GenBank/DDBJ databases">
        <title>The draft genome sequence of Actinophytocola xinjiangensis.</title>
        <authorList>
            <person name="Wang W."/>
            <person name="Yuan L."/>
        </authorList>
    </citation>
    <scope>NUCLEOTIDE SEQUENCE [LARGE SCALE GENOMIC DNA]</scope>
    <source>
        <strain evidence="3 4">CGMCC 4.4663</strain>
    </source>
</reference>
<evidence type="ECO:0000313" key="3">
    <source>
        <dbReference type="EMBL" id="OLF11456.1"/>
    </source>
</evidence>
<name>A0A7Z0WPZ5_9PSEU</name>
<dbReference type="RefSeq" id="WP_075132691.1">
    <property type="nucleotide sequence ID" value="NZ_MSIF01000004.1"/>
</dbReference>
<dbReference type="OrthoDB" id="3687959at2"/>
<keyword evidence="4" id="KW-1185">Reference proteome</keyword>
<dbReference type="InterPro" id="IPR010982">
    <property type="entry name" value="Lambda_DNA-bd_dom_sf"/>
</dbReference>
<sequence>MAGKAQPTARDRQVGARLRVLRDESGFTLARLAQTSGLSEATLSRMETGKRAVTREEVAMVTTALKVPIAERERLMDFVVTGDSGGWWDQPLPGIPAEMGLLASYEAEANELVDFALFIVPGLLQIEEYARAVWTTCGFSMDDADMRWVARARRQRILGRVDYTAFIHEEAIRTPFGGPRTLRAQVKHLIEVRDRGVDVRLVRGRQPNGALLHSWHYMGFPSVTPILNVEVYDGGFYLQDDRVEPYTRQLEMLDELATSRSETGAMLKAVLKEVS</sequence>
<dbReference type="GO" id="GO:0005829">
    <property type="term" value="C:cytosol"/>
    <property type="evidence" value="ECO:0007669"/>
    <property type="project" value="TreeGrafter"/>
</dbReference>
<dbReference type="PROSITE" id="PS50943">
    <property type="entry name" value="HTH_CROC1"/>
    <property type="match status" value="1"/>
</dbReference>
<dbReference type="InterPro" id="IPR043917">
    <property type="entry name" value="DUF5753"/>
</dbReference>
<dbReference type="SMART" id="SM00530">
    <property type="entry name" value="HTH_XRE"/>
    <property type="match status" value="1"/>
</dbReference>